<protein>
    <recommendedName>
        <fullName evidence="3">Tetratricopeptide repeat protein</fullName>
    </recommendedName>
</protein>
<evidence type="ECO:0000313" key="1">
    <source>
        <dbReference type="EMBL" id="KWE10979.1"/>
    </source>
</evidence>
<name>A0A119MT89_9BURK</name>
<dbReference type="AlphaFoldDB" id="A0A119MT89"/>
<gene>
    <name evidence="1" type="ORF">WL73_33010</name>
</gene>
<dbReference type="Proteomes" id="UP000062998">
    <property type="component" value="Unassembled WGS sequence"/>
</dbReference>
<evidence type="ECO:0000313" key="2">
    <source>
        <dbReference type="Proteomes" id="UP000062998"/>
    </source>
</evidence>
<comment type="caution">
    <text evidence="1">The sequence shown here is derived from an EMBL/GenBank/DDBJ whole genome shotgun (WGS) entry which is preliminary data.</text>
</comment>
<sequence>MDRLEADLEESDSSRASDLAARLRAQPLRAHSLEAVERLHTLWMHADDPAAARAVIDVDGASVHEAAPHGEQSDIRMHLALFRLQIAHHLRDGDAIRHAIGDMHDIVRTSPDVGAERYRGLRIFDVLERDRADHALDTIELRHALNGATPGRGAFRAWDEADRQCRRAWALQRLDRPDDARAAAGAAVAAIAAPGEGQDIDAYDWLRIGDAMIEIAPRQLDAIRQAVAARIGGWALPPRRKAEVRLARLAARASHALGDLQGALAQCEFARHSLESDGGDDFVEYELPWLLEAGRVDEAGRRAFFHLYQNESSMDERVAHIIHAHLADPADTSVWWPLCAMRAAGFAPTFERFVALGEARNGALAARSPAHGEIFAALGTLDGDALRYAVADAARAVAQRCAPGHPWIERLAAVYDGETGRIDATTQAARLLAAALEGEMTDNRTAFVLTRARIGALGVAAVMKLPPPRLPSGLWSYAFACQIDDVAEEAIEALPDAEQEQVRADLERLQIAVYEQGRACMERFFETGNGHPYDACAHLYSMLCNNLAILYRGEKRYDEALALHRSGIAASPFAEHYDGVRYVLACQRKDEEMLEAAERLWHYAAEYGYSRHEPNWYVRDVVRALWRVDRCNEMPIWLERLVGWQRENDQHEGRLPDEALVARLTFAMYMAESHPDQAAALYDAARPQVDASTSPEVLDRAGDAAYELKRAADTKAFYERAIVSNLRAQNPIDLNIDAIGERIHSFPENQPESDPEPAPVAAPQKRWWKFWQ</sequence>
<proteinExistence type="predicted"/>
<reference evidence="1 2" key="1">
    <citation type="submission" date="2015-11" db="EMBL/GenBank/DDBJ databases">
        <title>Expanding the genomic diversity of Burkholderia species for the development of highly accurate diagnostics.</title>
        <authorList>
            <person name="Sahl J."/>
            <person name="Keim P."/>
            <person name="Wagner D."/>
        </authorList>
    </citation>
    <scope>NUCLEOTIDE SEQUENCE [LARGE SCALE GENOMIC DNA]</scope>
    <source>
        <strain evidence="1 2">MSMB2167WGS</strain>
    </source>
</reference>
<organism evidence="1 2">
    <name type="scientific">Burkholderia ubonensis</name>
    <dbReference type="NCBI Taxonomy" id="101571"/>
    <lineage>
        <taxon>Bacteria</taxon>
        <taxon>Pseudomonadati</taxon>
        <taxon>Pseudomonadota</taxon>
        <taxon>Betaproteobacteria</taxon>
        <taxon>Burkholderiales</taxon>
        <taxon>Burkholderiaceae</taxon>
        <taxon>Burkholderia</taxon>
        <taxon>Burkholderia cepacia complex</taxon>
    </lineage>
</organism>
<evidence type="ECO:0008006" key="3">
    <source>
        <dbReference type="Google" id="ProtNLM"/>
    </source>
</evidence>
<dbReference type="EMBL" id="LPIX01000015">
    <property type="protein sequence ID" value="KWE10979.1"/>
    <property type="molecule type" value="Genomic_DNA"/>
</dbReference>
<accession>A0A119MT89</accession>